<keyword evidence="1" id="KW-1133">Transmembrane helix</keyword>
<feature type="transmembrane region" description="Helical" evidence="1">
    <location>
        <begin position="24"/>
        <end position="42"/>
    </location>
</feature>
<sequence>MFQKIKQFGKHSIQTIVYGNKWKIAFFALIAIVLGSSIFLFSRITEKRELVYHEVPPLVDRAGSPVLNINSNKEQINALIGFYLDEYQKNADITFDFALENEALLTGEFKILGFPVTFYLYFDPYVMDNGNVQLKAKSLSIGTLGVPISEVMKMIQRNATLPDWIEIEPKEETVMIRLDQFRMQNGLFLKAEKINLVEDDIQVSLYLPEKNEE</sequence>
<dbReference type="Proteomes" id="UP000782705">
    <property type="component" value="Unassembled WGS sequence"/>
</dbReference>
<dbReference type="InterPro" id="IPR018672">
    <property type="entry name" value="DUF2140"/>
</dbReference>
<dbReference type="RefSeq" id="WP_161900800.1">
    <property type="nucleotide sequence ID" value="NZ_MAEL01000002.1"/>
</dbReference>
<accession>A0ABQ6Z2X6</accession>
<gene>
    <name evidence="2" type="ORF">BAU17_10890</name>
</gene>
<organism evidence="2 3">
    <name type="scientific">Candidatus Enterococcus willemsii</name>
    <dbReference type="NCBI Taxonomy" id="1857215"/>
    <lineage>
        <taxon>Bacteria</taxon>
        <taxon>Bacillati</taxon>
        <taxon>Bacillota</taxon>
        <taxon>Bacilli</taxon>
        <taxon>Lactobacillales</taxon>
        <taxon>Enterococcaceae</taxon>
        <taxon>Enterococcus</taxon>
    </lineage>
</organism>
<keyword evidence="3" id="KW-1185">Reference proteome</keyword>
<comment type="caution">
    <text evidence="2">The sequence shown here is derived from an EMBL/GenBank/DDBJ whole genome shotgun (WGS) entry which is preliminary data.</text>
</comment>
<evidence type="ECO:0008006" key="4">
    <source>
        <dbReference type="Google" id="ProtNLM"/>
    </source>
</evidence>
<keyword evidence="1" id="KW-0812">Transmembrane</keyword>
<name>A0ABQ6Z2X6_9ENTE</name>
<protein>
    <recommendedName>
        <fullName evidence="4">YfaA</fullName>
    </recommendedName>
</protein>
<keyword evidence="1" id="KW-0472">Membrane</keyword>
<evidence type="ECO:0000313" key="3">
    <source>
        <dbReference type="Proteomes" id="UP000782705"/>
    </source>
</evidence>
<dbReference type="EMBL" id="MAEL01000002">
    <property type="protein sequence ID" value="KAF1306186.1"/>
    <property type="molecule type" value="Genomic_DNA"/>
</dbReference>
<evidence type="ECO:0000313" key="2">
    <source>
        <dbReference type="EMBL" id="KAF1306186.1"/>
    </source>
</evidence>
<dbReference type="Pfam" id="PF09911">
    <property type="entry name" value="DUF2140"/>
    <property type="match status" value="1"/>
</dbReference>
<reference evidence="2 3" key="1">
    <citation type="submission" date="2016-06" db="EMBL/GenBank/DDBJ databases">
        <title>Four novel species of enterococci isolated from chicken manure.</title>
        <authorList>
            <person name="Van Tyne D."/>
        </authorList>
    </citation>
    <scope>NUCLEOTIDE SEQUENCE [LARGE SCALE GENOMIC DNA]</scope>
    <source>
        <strain evidence="2 3">CU12B</strain>
    </source>
</reference>
<proteinExistence type="predicted"/>
<evidence type="ECO:0000256" key="1">
    <source>
        <dbReference type="SAM" id="Phobius"/>
    </source>
</evidence>